<evidence type="ECO:0000256" key="1">
    <source>
        <dbReference type="SAM" id="MobiDB-lite"/>
    </source>
</evidence>
<reference evidence="2" key="1">
    <citation type="journal article" date="2015" name="Nature">
        <title>Complex archaea that bridge the gap between prokaryotes and eukaryotes.</title>
        <authorList>
            <person name="Spang A."/>
            <person name="Saw J.H."/>
            <person name="Jorgensen S.L."/>
            <person name="Zaremba-Niedzwiedzka K."/>
            <person name="Martijn J."/>
            <person name="Lind A.E."/>
            <person name="van Eijk R."/>
            <person name="Schleper C."/>
            <person name="Guy L."/>
            <person name="Ettema T.J."/>
        </authorList>
    </citation>
    <scope>NUCLEOTIDE SEQUENCE</scope>
</reference>
<sequence>MEGYIRNKPDTNWWLEQITAGEDFRKQKAYTEQWNKWRAFYRGDWEKGVMPINLFFTLIRTIIPRVYFRNPSVSISPGQPGLESLIFSKVLERVDNKVLHNMKMKNTMKKVLHDAFLFGTGVPKIGFSGFYNPSGVGGNSLVDEKGNKLEYFTGAQKQMPWTARVRPDRFVVPAGLESFEHTRWVAEEIYRPIEDLRDDPRFTNTAKLKVSDYTATSAGNIERKIQMAKLYEVRDLKTGKVFVIAPDHGSEDDKSVLFEDDALLQFGKVPYFPIQFNYDDEFFWAIPDSKILEPYQLDINENQTQITQHRRLTIIKILARRKSISEEAAEAMISEDVSAVVFVDGEGPLKDQISMTQGGTIPPELFSTVEQTRQNVRETIGFSRNQSGESTGGQKSHSQTTATEASIVQAAAEIRIDERRDMTADVLVEMVEMMHPTMFENWGKDQVVDIIGPGGIPVWVIMSQKALQEGQFNIRIDPESAMPETRALRERRAMELYQILKTNPIIDPIKLTQYLLFELKGTQFDDMMRMLPAPAGGPPSGPVAPNELAGMVSGGFKQLSQGNLAGTQSA</sequence>
<dbReference type="EMBL" id="LAZR01003055">
    <property type="protein sequence ID" value="KKN22504.1"/>
    <property type="molecule type" value="Genomic_DNA"/>
</dbReference>
<feature type="region of interest" description="Disordered" evidence="1">
    <location>
        <begin position="381"/>
        <end position="403"/>
    </location>
</feature>
<feature type="compositionally biased region" description="Polar residues" evidence="1">
    <location>
        <begin position="382"/>
        <end position="403"/>
    </location>
</feature>
<organism evidence="2">
    <name type="scientific">marine sediment metagenome</name>
    <dbReference type="NCBI Taxonomy" id="412755"/>
    <lineage>
        <taxon>unclassified sequences</taxon>
        <taxon>metagenomes</taxon>
        <taxon>ecological metagenomes</taxon>
    </lineage>
</organism>
<protein>
    <submittedName>
        <fullName evidence="2">Uncharacterized protein</fullName>
    </submittedName>
</protein>
<dbReference type="AlphaFoldDB" id="A0A0F9NXD3"/>
<proteinExistence type="predicted"/>
<accession>A0A0F9NXD3</accession>
<comment type="caution">
    <text evidence="2">The sequence shown here is derived from an EMBL/GenBank/DDBJ whole genome shotgun (WGS) entry which is preliminary data.</text>
</comment>
<gene>
    <name evidence="2" type="ORF">LCGC14_0914370</name>
</gene>
<name>A0A0F9NXD3_9ZZZZ</name>
<evidence type="ECO:0000313" key="2">
    <source>
        <dbReference type="EMBL" id="KKN22504.1"/>
    </source>
</evidence>